<dbReference type="GeneID" id="90543283"/>
<keyword evidence="1" id="KW-0812">Transmembrane</keyword>
<dbReference type="EMBL" id="QAMZ01000054">
    <property type="protein sequence ID" value="PWL51704.1"/>
    <property type="molecule type" value="Genomic_DNA"/>
</dbReference>
<dbReference type="PANTHER" id="PTHR36111">
    <property type="entry name" value="INNER MEMBRANE PROTEIN-RELATED"/>
    <property type="match status" value="1"/>
</dbReference>
<gene>
    <name evidence="2" type="ORF">DBY38_13600</name>
    <name evidence="3" type="ORF">SAMN04487885_13610</name>
</gene>
<dbReference type="eggNOG" id="COG1811">
    <property type="taxonomic scope" value="Bacteria"/>
</dbReference>
<proteinExistence type="predicted"/>
<dbReference type="PANTHER" id="PTHR36111:SF2">
    <property type="entry name" value="INNER MEMBRANE PROTEIN"/>
    <property type="match status" value="1"/>
</dbReference>
<evidence type="ECO:0000313" key="5">
    <source>
        <dbReference type="Proteomes" id="UP000246114"/>
    </source>
</evidence>
<keyword evidence="4" id="KW-1185">Reference proteome</keyword>
<evidence type="ECO:0000313" key="4">
    <source>
        <dbReference type="Proteomes" id="UP000182135"/>
    </source>
</evidence>
<feature type="transmembrane region" description="Helical" evidence="1">
    <location>
        <begin position="57"/>
        <end position="76"/>
    </location>
</feature>
<feature type="transmembrane region" description="Helical" evidence="1">
    <location>
        <begin position="97"/>
        <end position="120"/>
    </location>
</feature>
<protein>
    <submittedName>
        <fullName evidence="2">DUF554 domain-containing protein</fullName>
    </submittedName>
</protein>
<feature type="transmembrane region" description="Helical" evidence="1">
    <location>
        <begin position="211"/>
        <end position="228"/>
    </location>
</feature>
<dbReference type="AlphaFoldDB" id="A0A1I2Q451"/>
<feature type="transmembrane region" description="Helical" evidence="1">
    <location>
        <begin position="6"/>
        <end position="23"/>
    </location>
</feature>
<dbReference type="Pfam" id="PF04474">
    <property type="entry name" value="DUF554"/>
    <property type="match status" value="1"/>
</dbReference>
<evidence type="ECO:0000256" key="1">
    <source>
        <dbReference type="SAM" id="Phobius"/>
    </source>
</evidence>
<reference evidence="2 5" key="2">
    <citation type="submission" date="2018-03" db="EMBL/GenBank/DDBJ databases">
        <title>The uncultured portion of the human microbiome is neutrally assembled.</title>
        <authorList>
            <person name="Jeraldo P."/>
            <person name="Boardman L."/>
            <person name="White B.A."/>
            <person name="Nelson H."/>
            <person name="Goldenfeld N."/>
            <person name="Chia N."/>
        </authorList>
    </citation>
    <scope>NUCLEOTIDE SEQUENCE [LARGE SCALE GENOMIC DNA]</scope>
    <source>
        <strain evidence="2">CIM:MAG 903</strain>
    </source>
</reference>
<dbReference type="RefSeq" id="WP_035771220.1">
    <property type="nucleotide sequence ID" value="NZ_BAAACD010000037.1"/>
</dbReference>
<evidence type="ECO:0000313" key="2">
    <source>
        <dbReference type="EMBL" id="PWL51704.1"/>
    </source>
</evidence>
<dbReference type="STRING" id="1529.SAMN04487885_13610"/>
<feature type="transmembrane region" description="Helical" evidence="1">
    <location>
        <begin position="140"/>
        <end position="161"/>
    </location>
</feature>
<name>A0A1I2Q451_9CLOT</name>
<reference evidence="3 4" key="1">
    <citation type="submission" date="2016-10" db="EMBL/GenBank/DDBJ databases">
        <authorList>
            <person name="de Groot N.N."/>
        </authorList>
    </citation>
    <scope>NUCLEOTIDE SEQUENCE [LARGE SCALE GENOMIC DNA]</scope>
    <source>
        <strain evidence="3 4">NLAE-zl-G419</strain>
    </source>
</reference>
<sequence>MHLLGTIADTLAIVVGTFIGLLFKKGISEKLSRTLMQALGLCALFVGIDGASKVDNLMVVIICMSLGALIGELVDIDARLNNLGFKIQGKFKSKKGNIAEAFVSTTLLFCVGAMSIVGALNSGLQGDHTVLLSKSILDGVTAIIFASALGSGVLISAAVVFAYEGAITIFASFLSPILSTAVIGNVTACGSLLIIGLALNILKATDINVSNLLPGVFLPILAEIVINLF</sequence>
<accession>A0A1I2Q451</accession>
<dbReference type="OrthoDB" id="9797976at2"/>
<dbReference type="EMBL" id="FOOE01000036">
    <property type="protein sequence ID" value="SFG23265.1"/>
    <property type="molecule type" value="Genomic_DNA"/>
</dbReference>
<dbReference type="Proteomes" id="UP000246114">
    <property type="component" value="Unassembled WGS sequence"/>
</dbReference>
<dbReference type="Proteomes" id="UP000182135">
    <property type="component" value="Unassembled WGS sequence"/>
</dbReference>
<organism evidence="3 4">
    <name type="scientific">Clostridium cadaveris</name>
    <dbReference type="NCBI Taxonomy" id="1529"/>
    <lineage>
        <taxon>Bacteria</taxon>
        <taxon>Bacillati</taxon>
        <taxon>Bacillota</taxon>
        <taxon>Clostridia</taxon>
        <taxon>Eubacteriales</taxon>
        <taxon>Clostridiaceae</taxon>
        <taxon>Clostridium</taxon>
    </lineage>
</organism>
<keyword evidence="1" id="KW-1133">Transmembrane helix</keyword>
<feature type="transmembrane region" description="Helical" evidence="1">
    <location>
        <begin position="173"/>
        <end position="199"/>
    </location>
</feature>
<keyword evidence="1" id="KW-0472">Membrane</keyword>
<dbReference type="InterPro" id="IPR007563">
    <property type="entry name" value="DUF554"/>
</dbReference>
<evidence type="ECO:0000313" key="3">
    <source>
        <dbReference type="EMBL" id="SFG23265.1"/>
    </source>
</evidence>